<proteinExistence type="predicted"/>
<dbReference type="EMBL" id="FNCE01000007">
    <property type="protein sequence ID" value="SDG23795.1"/>
    <property type="molecule type" value="Genomic_DNA"/>
</dbReference>
<sequence length="126" mass="13957">MTPFGRRLRALRAQHGLTLKAMATEIGVSPAYLSALEHGHRGRPNRRFVQQVCRVLGVQRDEADKLARLAALSHPRVTVDTAGLTPEATELANRLAEQIHTMSQDRIDRMLAELRREAPEDVTAGA</sequence>
<dbReference type="OrthoDB" id="9809730at2"/>
<dbReference type="PROSITE" id="PS50943">
    <property type="entry name" value="HTH_CROC1"/>
    <property type="match status" value="1"/>
</dbReference>
<feature type="domain" description="HTH cro/C1-type" evidence="1">
    <location>
        <begin position="8"/>
        <end position="63"/>
    </location>
</feature>
<protein>
    <submittedName>
        <fullName evidence="2">Transcriptional regulator, contains XRE-family HTH domain</fullName>
    </submittedName>
</protein>
<dbReference type="Proteomes" id="UP000199415">
    <property type="component" value="Unassembled WGS sequence"/>
</dbReference>
<reference evidence="2 3" key="1">
    <citation type="submission" date="2016-10" db="EMBL/GenBank/DDBJ databases">
        <authorList>
            <person name="de Groot N.N."/>
        </authorList>
    </citation>
    <scope>NUCLEOTIDE SEQUENCE [LARGE SCALE GENOMIC DNA]</scope>
    <source>
        <strain evidence="2 3">DSM 25584</strain>
    </source>
</reference>
<evidence type="ECO:0000259" key="1">
    <source>
        <dbReference type="PROSITE" id="PS50943"/>
    </source>
</evidence>
<dbReference type="SMART" id="SM00530">
    <property type="entry name" value="HTH_XRE"/>
    <property type="match status" value="1"/>
</dbReference>
<gene>
    <name evidence="2" type="ORF">SAMN05216241_10755</name>
</gene>
<dbReference type="STRING" id="1082479.SAMN05216241_10755"/>
<dbReference type="Gene3D" id="1.10.260.40">
    <property type="entry name" value="lambda repressor-like DNA-binding domains"/>
    <property type="match status" value="1"/>
</dbReference>
<keyword evidence="3" id="KW-1185">Reference proteome</keyword>
<dbReference type="SUPFAM" id="SSF47413">
    <property type="entry name" value="lambda repressor-like DNA-binding domains"/>
    <property type="match status" value="1"/>
</dbReference>
<dbReference type="InterPro" id="IPR001387">
    <property type="entry name" value="Cro/C1-type_HTH"/>
</dbReference>
<dbReference type="GO" id="GO:0003677">
    <property type="term" value="F:DNA binding"/>
    <property type="evidence" value="ECO:0007669"/>
    <property type="project" value="InterPro"/>
</dbReference>
<dbReference type="Pfam" id="PF13560">
    <property type="entry name" value="HTH_31"/>
    <property type="match status" value="1"/>
</dbReference>
<dbReference type="RefSeq" id="WP_090020390.1">
    <property type="nucleotide sequence ID" value="NZ_FNCE01000007.1"/>
</dbReference>
<dbReference type="AlphaFoldDB" id="A0A1G7SL57"/>
<organism evidence="2 3">
    <name type="scientific">Limimonas halophila</name>
    <dbReference type="NCBI Taxonomy" id="1082479"/>
    <lineage>
        <taxon>Bacteria</taxon>
        <taxon>Pseudomonadati</taxon>
        <taxon>Pseudomonadota</taxon>
        <taxon>Alphaproteobacteria</taxon>
        <taxon>Rhodospirillales</taxon>
        <taxon>Rhodovibrionaceae</taxon>
        <taxon>Limimonas</taxon>
    </lineage>
</organism>
<accession>A0A1G7SL57</accession>
<name>A0A1G7SL57_9PROT</name>
<dbReference type="InterPro" id="IPR010982">
    <property type="entry name" value="Lambda_DNA-bd_dom_sf"/>
</dbReference>
<evidence type="ECO:0000313" key="2">
    <source>
        <dbReference type="EMBL" id="SDG23795.1"/>
    </source>
</evidence>
<dbReference type="CDD" id="cd00093">
    <property type="entry name" value="HTH_XRE"/>
    <property type="match status" value="1"/>
</dbReference>
<evidence type="ECO:0000313" key="3">
    <source>
        <dbReference type="Proteomes" id="UP000199415"/>
    </source>
</evidence>